<reference evidence="2" key="1">
    <citation type="journal article" date="2019" name="Int. J. Syst. Evol. Microbiol.">
        <title>The Global Catalogue of Microorganisms (GCM) 10K type strain sequencing project: providing services to taxonomists for standard genome sequencing and annotation.</title>
        <authorList>
            <consortium name="The Broad Institute Genomics Platform"/>
            <consortium name="The Broad Institute Genome Sequencing Center for Infectious Disease"/>
            <person name="Wu L."/>
            <person name="Ma J."/>
        </authorList>
    </citation>
    <scope>NUCLEOTIDE SEQUENCE [LARGE SCALE GENOMIC DNA]</scope>
    <source>
        <strain evidence="2">JCM 18304</strain>
    </source>
</reference>
<comment type="caution">
    <text evidence="1">The sequence shown here is derived from an EMBL/GenBank/DDBJ whole genome shotgun (WGS) entry which is preliminary data.</text>
</comment>
<dbReference type="EMBL" id="BAABJQ010000030">
    <property type="protein sequence ID" value="GAA5197677.1"/>
    <property type="molecule type" value="Genomic_DNA"/>
</dbReference>
<dbReference type="InterPro" id="IPR025566">
    <property type="entry name" value="DUF4331"/>
</dbReference>
<proteinExistence type="predicted"/>
<name>A0ABP9SKR6_9ACTN</name>
<evidence type="ECO:0000313" key="2">
    <source>
        <dbReference type="Proteomes" id="UP001501570"/>
    </source>
</evidence>
<gene>
    <name evidence="1" type="ORF">GCM10023322_69450</name>
</gene>
<accession>A0ABP9SKR6</accession>
<organism evidence="1 2">
    <name type="scientific">Rugosimonospora acidiphila</name>
    <dbReference type="NCBI Taxonomy" id="556531"/>
    <lineage>
        <taxon>Bacteria</taxon>
        <taxon>Bacillati</taxon>
        <taxon>Actinomycetota</taxon>
        <taxon>Actinomycetes</taxon>
        <taxon>Micromonosporales</taxon>
        <taxon>Micromonosporaceae</taxon>
        <taxon>Rugosimonospora</taxon>
    </lineage>
</organism>
<dbReference type="Proteomes" id="UP001501570">
    <property type="component" value="Unassembled WGS sequence"/>
</dbReference>
<evidence type="ECO:0000313" key="1">
    <source>
        <dbReference type="EMBL" id="GAA5197677.1"/>
    </source>
</evidence>
<protein>
    <submittedName>
        <fullName evidence="1">DUF4331 domain-containing protein</fullName>
    </submittedName>
</protein>
<dbReference type="Pfam" id="PF14224">
    <property type="entry name" value="DUF4331"/>
    <property type="match status" value="2"/>
</dbReference>
<sequence length="331" mass="35697">MSNHFSADNLKFPGDDRRLELTDVFAFASPEDPGKTVLIIDANPTSAPPPIPAPVTGPEFYPGAIYRINIDNDGDALADVAFTFTFSEYRDGGQTGTAWCASGPEARGPEPAGQLLAESFPVSFDGAAQPVPLDGPSPLRLFAGLRSDPFFADVEGALHGFDWTGHDDFADNNVDSIVLEVPSDLLGPGSAIGVWASISRRTDGGLEQLDRGGNPTINPFLNPEGEKNLYNTRQPVDDMANYLGPWTQLLQDKGGYSAEEAKAAVMQVVPDILRYDRSKPAAYPNGRALTDDVFSMRFAWLTRGKVPPTGLRPHTDLMTHFPYLGPPNPGH</sequence>
<dbReference type="RefSeq" id="WP_345636965.1">
    <property type="nucleotide sequence ID" value="NZ_BAABJQ010000030.1"/>
</dbReference>
<keyword evidence="2" id="KW-1185">Reference proteome</keyword>